<dbReference type="PANTHER" id="PTHR14136">
    <property type="entry name" value="BTB_POZ DOMAIN-CONTAINING PROTEIN KCTD9"/>
    <property type="match status" value="1"/>
</dbReference>
<gene>
    <name evidence="2" type="ORF">NC662_05915</name>
</gene>
<organism evidence="2 3">
    <name type="scientific">Haloarcula argentinensis</name>
    <dbReference type="NCBI Taxonomy" id="43776"/>
    <lineage>
        <taxon>Archaea</taxon>
        <taxon>Methanobacteriati</taxon>
        <taxon>Methanobacteriota</taxon>
        <taxon>Stenosarchaea group</taxon>
        <taxon>Halobacteria</taxon>
        <taxon>Halobacteriales</taxon>
        <taxon>Haloarculaceae</taxon>
        <taxon>Haloarcula</taxon>
    </lineage>
</organism>
<feature type="transmembrane region" description="Helical" evidence="1">
    <location>
        <begin position="446"/>
        <end position="466"/>
    </location>
</feature>
<feature type="transmembrane region" description="Helical" evidence="1">
    <location>
        <begin position="389"/>
        <end position="410"/>
    </location>
</feature>
<comment type="caution">
    <text evidence="2">The sequence shown here is derived from an EMBL/GenBank/DDBJ whole genome shotgun (WGS) entry which is preliminary data.</text>
</comment>
<dbReference type="RefSeq" id="WP_049943918.1">
    <property type="nucleotide sequence ID" value="NZ_BAABDY010000003.1"/>
</dbReference>
<reference evidence="2 3" key="1">
    <citation type="submission" date="2022-06" db="EMBL/GenBank/DDBJ databases">
        <title>Haloarcula sp. a new haloarchaeum isolate from saline soil.</title>
        <authorList>
            <person name="Strakova D."/>
            <person name="Galisteo C."/>
            <person name="Sanchez-Porro C."/>
            <person name="Ventosa A."/>
        </authorList>
    </citation>
    <scope>NUCLEOTIDE SEQUENCE [LARGE SCALE GENOMIC DNA]</scope>
    <source>
        <strain evidence="2 3">JCM 15760</strain>
    </source>
</reference>
<name>A0ABU2EZL1_HALAR</name>
<proteinExistence type="predicted"/>
<evidence type="ECO:0000313" key="2">
    <source>
        <dbReference type="EMBL" id="MDS0253256.1"/>
    </source>
</evidence>
<keyword evidence="3" id="KW-1185">Reference proteome</keyword>
<dbReference type="Gene3D" id="2.160.20.80">
    <property type="entry name" value="E3 ubiquitin-protein ligase SopA"/>
    <property type="match status" value="2"/>
</dbReference>
<dbReference type="Pfam" id="PF00805">
    <property type="entry name" value="Pentapeptide"/>
    <property type="match status" value="3"/>
</dbReference>
<sequence length="472" mass="50871">MNDSRSSLCGYEWPADCGRVESLPNKVFQQSCCIRGSVKDAEYCVWHVDPAETDLKAVQILNDSRVSNEVAARTTPVGELLDGAIIRGMQLENAISFENTGLRGADLSDADLGKANLSSADLREADLSGADLGSADLSGANLQKADLSGADLSYANLSGADLENADLSSADLRRTNLSGVKFVETDLADADLRNIDFSDTELVGTDLSGADFFATDLSGADLRVADMSNVNLREADLSGADLGGTDLSDANLREADLSGADLGGVDLSDADLRNTNIDDTSVNGETTCTQLYEGYGDNDFIAKSTFSIRIKYPLVDSDFDSEDWDATARAYHNLKTLFGDHGLVGKARKKHVQERRARSLEAKAAGGWVARRYLGSLPSRIFTGYGVRIVNLGFWMVILFLISTAVYVSMGVEDTLIGNISYSVLAFTVAPPKVPTKVPFILCTQFIMMVETFFGTLSIVLLGYILGNRERF</sequence>
<dbReference type="Proteomes" id="UP001248536">
    <property type="component" value="Unassembled WGS sequence"/>
</dbReference>
<keyword evidence="1" id="KW-0472">Membrane</keyword>
<dbReference type="InterPro" id="IPR051082">
    <property type="entry name" value="Pentapeptide-BTB/POZ_domain"/>
</dbReference>
<evidence type="ECO:0000313" key="3">
    <source>
        <dbReference type="Proteomes" id="UP001248536"/>
    </source>
</evidence>
<evidence type="ECO:0000256" key="1">
    <source>
        <dbReference type="SAM" id="Phobius"/>
    </source>
</evidence>
<dbReference type="PANTHER" id="PTHR14136:SF17">
    <property type="entry name" value="BTB_POZ DOMAIN-CONTAINING PROTEIN KCTD9"/>
    <property type="match status" value="1"/>
</dbReference>
<dbReference type="InterPro" id="IPR001646">
    <property type="entry name" value="5peptide_repeat"/>
</dbReference>
<protein>
    <submittedName>
        <fullName evidence="2">Pentapeptide repeat-containing protein</fullName>
    </submittedName>
</protein>
<dbReference type="SUPFAM" id="SSF141571">
    <property type="entry name" value="Pentapeptide repeat-like"/>
    <property type="match status" value="1"/>
</dbReference>
<dbReference type="EMBL" id="JAMQCP010000001">
    <property type="protein sequence ID" value="MDS0253256.1"/>
    <property type="molecule type" value="Genomic_DNA"/>
</dbReference>
<keyword evidence="1" id="KW-1133">Transmembrane helix</keyword>
<accession>A0ABU2EZL1</accession>
<keyword evidence="1" id="KW-0812">Transmembrane</keyword>